<evidence type="ECO:0000256" key="1">
    <source>
        <dbReference type="SAM" id="MobiDB-lite"/>
    </source>
</evidence>
<dbReference type="Proteomes" id="UP000187283">
    <property type="component" value="Unassembled WGS sequence"/>
</dbReference>
<reference evidence="2 3" key="1">
    <citation type="submission" date="2017-01" db="EMBL/GenBank/DDBJ databases">
        <authorList>
            <person name="Mah S.A."/>
            <person name="Swanson W.J."/>
            <person name="Moy G.W."/>
            <person name="Vacquier V.D."/>
        </authorList>
    </citation>
    <scope>NUCLEOTIDE SEQUENCE [LARGE SCALE GENOMIC DNA]</scope>
    <source>
        <strain evidence="2 3">GSMNP</strain>
    </source>
</reference>
<feature type="region of interest" description="Disordered" evidence="1">
    <location>
        <begin position="1"/>
        <end position="27"/>
    </location>
</feature>
<dbReference type="EMBL" id="LSSN01002714">
    <property type="protein sequence ID" value="OMJ15331.1"/>
    <property type="molecule type" value="Genomic_DNA"/>
</dbReference>
<keyword evidence="3" id="KW-1185">Reference proteome</keyword>
<organism evidence="2 3">
    <name type="scientific">Smittium culicis</name>
    <dbReference type="NCBI Taxonomy" id="133412"/>
    <lineage>
        <taxon>Eukaryota</taxon>
        <taxon>Fungi</taxon>
        <taxon>Fungi incertae sedis</taxon>
        <taxon>Zoopagomycota</taxon>
        <taxon>Kickxellomycotina</taxon>
        <taxon>Harpellomycetes</taxon>
        <taxon>Harpellales</taxon>
        <taxon>Legeriomycetaceae</taxon>
        <taxon>Smittium</taxon>
    </lineage>
</organism>
<protein>
    <submittedName>
        <fullName evidence="2">Uncharacterized protein</fullName>
    </submittedName>
</protein>
<dbReference type="OrthoDB" id="10614514at2759"/>
<sequence length="88" mass="10092">MRLKNKNSSTQPPRITSIKSSRRFANTIKVKNKKRVENQNFESIKGQKSPGPDYCEANKGEFDGETLPIVPKRRNPGRIPLDSVYFKQ</sequence>
<evidence type="ECO:0000313" key="3">
    <source>
        <dbReference type="Proteomes" id="UP000187283"/>
    </source>
</evidence>
<dbReference type="AlphaFoldDB" id="A0A1R1XL13"/>
<proteinExistence type="predicted"/>
<feature type="compositionally biased region" description="Polar residues" evidence="1">
    <location>
        <begin position="1"/>
        <end position="19"/>
    </location>
</feature>
<accession>A0A1R1XL13</accession>
<evidence type="ECO:0000313" key="2">
    <source>
        <dbReference type="EMBL" id="OMJ15331.1"/>
    </source>
</evidence>
<gene>
    <name evidence="2" type="ORF">AYI70_g7343</name>
</gene>
<name>A0A1R1XL13_9FUNG</name>
<comment type="caution">
    <text evidence="2">The sequence shown here is derived from an EMBL/GenBank/DDBJ whole genome shotgun (WGS) entry which is preliminary data.</text>
</comment>